<sequence>GKVAITRGLLIELHDESQLAAVLSHEMAHLSARHAAKKVEREVIREVVVTAAIIGAAMAGIPAGPLVDLAFTGARVGAGLAMHAFGRGNELEADRYGLVYLRRAGYDPTAAVEVQDLLLREGVQNADWRDGLMRVHPPSKKRLAANRFAIARLRDSGEAYGERYAERFATATASLRLEAAAQRAYDLGRGALAVGDAAAAVGLADAALAADPDEPRFHGLRADALLEQHRYVEAVASYDDALEREPDHAPYFLR</sequence>
<gene>
    <name evidence="8" type="ORF">S01H1_61164</name>
</gene>
<evidence type="ECO:0000256" key="3">
    <source>
        <dbReference type="ARBA" id="ARBA00022723"/>
    </source>
</evidence>
<proteinExistence type="predicted"/>
<protein>
    <recommendedName>
        <fullName evidence="7">Peptidase M48 domain-containing protein</fullName>
    </recommendedName>
</protein>
<evidence type="ECO:0000256" key="6">
    <source>
        <dbReference type="ARBA" id="ARBA00023049"/>
    </source>
</evidence>
<evidence type="ECO:0000313" key="8">
    <source>
        <dbReference type="EMBL" id="GAG31924.1"/>
    </source>
</evidence>
<dbReference type="InterPro" id="IPR001915">
    <property type="entry name" value="Peptidase_M48"/>
</dbReference>
<dbReference type="SUPFAM" id="SSF48452">
    <property type="entry name" value="TPR-like"/>
    <property type="match status" value="1"/>
</dbReference>
<dbReference type="PANTHER" id="PTHR22726:SF1">
    <property type="entry name" value="METALLOENDOPEPTIDASE OMA1, MITOCHONDRIAL"/>
    <property type="match status" value="1"/>
</dbReference>
<dbReference type="EMBL" id="BARS01040092">
    <property type="protein sequence ID" value="GAG31924.1"/>
    <property type="molecule type" value="Genomic_DNA"/>
</dbReference>
<organism evidence="8">
    <name type="scientific">marine sediment metagenome</name>
    <dbReference type="NCBI Taxonomy" id="412755"/>
    <lineage>
        <taxon>unclassified sequences</taxon>
        <taxon>metagenomes</taxon>
        <taxon>ecological metagenomes</taxon>
    </lineage>
</organism>
<dbReference type="InterPro" id="IPR051156">
    <property type="entry name" value="Mito/Outer_Membr_Metalloprot"/>
</dbReference>
<feature type="non-terminal residue" evidence="8">
    <location>
        <position position="1"/>
    </location>
</feature>
<keyword evidence="3" id="KW-0479">Metal-binding</keyword>
<evidence type="ECO:0000256" key="5">
    <source>
        <dbReference type="ARBA" id="ARBA00022833"/>
    </source>
</evidence>
<feature type="domain" description="Peptidase M48" evidence="7">
    <location>
        <begin position="1"/>
        <end position="145"/>
    </location>
</feature>
<evidence type="ECO:0000256" key="2">
    <source>
        <dbReference type="ARBA" id="ARBA00022670"/>
    </source>
</evidence>
<dbReference type="CDD" id="cd07324">
    <property type="entry name" value="M48C_Oma1-like"/>
    <property type="match status" value="1"/>
</dbReference>
<dbReference type="Pfam" id="PF13432">
    <property type="entry name" value="TPR_16"/>
    <property type="match status" value="1"/>
</dbReference>
<dbReference type="Gene3D" id="1.25.40.10">
    <property type="entry name" value="Tetratricopeptide repeat domain"/>
    <property type="match status" value="1"/>
</dbReference>
<dbReference type="GO" id="GO:0016020">
    <property type="term" value="C:membrane"/>
    <property type="evidence" value="ECO:0007669"/>
    <property type="project" value="TreeGrafter"/>
</dbReference>
<evidence type="ECO:0000259" key="7">
    <source>
        <dbReference type="Pfam" id="PF01435"/>
    </source>
</evidence>
<name>X0WLS4_9ZZZZ</name>
<keyword evidence="2" id="KW-0645">Protease</keyword>
<evidence type="ECO:0000256" key="4">
    <source>
        <dbReference type="ARBA" id="ARBA00022801"/>
    </source>
</evidence>
<dbReference type="GO" id="GO:0051603">
    <property type="term" value="P:proteolysis involved in protein catabolic process"/>
    <property type="evidence" value="ECO:0007669"/>
    <property type="project" value="TreeGrafter"/>
</dbReference>
<reference evidence="8" key="1">
    <citation type="journal article" date="2014" name="Front. Microbiol.">
        <title>High frequency of phylogenetically diverse reductive dehalogenase-homologous genes in deep subseafloor sedimentary metagenomes.</title>
        <authorList>
            <person name="Kawai M."/>
            <person name="Futagami T."/>
            <person name="Toyoda A."/>
            <person name="Takaki Y."/>
            <person name="Nishi S."/>
            <person name="Hori S."/>
            <person name="Arai W."/>
            <person name="Tsubouchi T."/>
            <person name="Morono Y."/>
            <person name="Uchiyama I."/>
            <person name="Ito T."/>
            <person name="Fujiyama A."/>
            <person name="Inagaki F."/>
            <person name="Takami H."/>
        </authorList>
    </citation>
    <scope>NUCLEOTIDE SEQUENCE</scope>
    <source>
        <strain evidence="8">Expedition CK06-06</strain>
    </source>
</reference>
<keyword evidence="6" id="KW-0482">Metalloprotease</keyword>
<dbReference type="AlphaFoldDB" id="X0WLS4"/>
<evidence type="ECO:0000256" key="1">
    <source>
        <dbReference type="ARBA" id="ARBA00001947"/>
    </source>
</evidence>
<dbReference type="InterPro" id="IPR011990">
    <property type="entry name" value="TPR-like_helical_dom_sf"/>
</dbReference>
<dbReference type="GO" id="GO:0004222">
    <property type="term" value="F:metalloendopeptidase activity"/>
    <property type="evidence" value="ECO:0007669"/>
    <property type="project" value="InterPro"/>
</dbReference>
<comment type="cofactor">
    <cofactor evidence="1">
        <name>Zn(2+)</name>
        <dbReference type="ChEBI" id="CHEBI:29105"/>
    </cofactor>
</comment>
<keyword evidence="4" id="KW-0378">Hydrolase</keyword>
<comment type="caution">
    <text evidence="8">The sequence shown here is derived from an EMBL/GenBank/DDBJ whole genome shotgun (WGS) entry which is preliminary data.</text>
</comment>
<feature type="non-terminal residue" evidence="8">
    <location>
        <position position="254"/>
    </location>
</feature>
<dbReference type="GO" id="GO:0046872">
    <property type="term" value="F:metal ion binding"/>
    <property type="evidence" value="ECO:0007669"/>
    <property type="project" value="UniProtKB-KW"/>
</dbReference>
<dbReference type="Gene3D" id="3.30.2010.10">
    <property type="entry name" value="Metalloproteases ('zincins'), catalytic domain"/>
    <property type="match status" value="1"/>
</dbReference>
<accession>X0WLS4</accession>
<dbReference type="Pfam" id="PF01435">
    <property type="entry name" value="Peptidase_M48"/>
    <property type="match status" value="1"/>
</dbReference>
<dbReference type="PANTHER" id="PTHR22726">
    <property type="entry name" value="METALLOENDOPEPTIDASE OMA1"/>
    <property type="match status" value="1"/>
</dbReference>
<keyword evidence="5" id="KW-0862">Zinc</keyword>